<dbReference type="FunFam" id="3.40.50.200:FF:000007">
    <property type="entry name" value="Subtilisin-like serine protease"/>
    <property type="match status" value="1"/>
</dbReference>
<evidence type="ECO:0000256" key="6">
    <source>
        <dbReference type="RuleBase" id="RU003355"/>
    </source>
</evidence>
<evidence type="ECO:0000256" key="2">
    <source>
        <dbReference type="ARBA" id="ARBA00022670"/>
    </source>
</evidence>
<dbReference type="InterPro" id="IPR034193">
    <property type="entry name" value="PCSK9_ProteinaseK-like"/>
</dbReference>
<dbReference type="InterPro" id="IPR050131">
    <property type="entry name" value="Peptidase_S8_subtilisin-like"/>
</dbReference>
<dbReference type="Proteomes" id="UP000467700">
    <property type="component" value="Unassembled WGS sequence"/>
</dbReference>
<feature type="active site" description="Charge relay system" evidence="5">
    <location>
        <position position="209"/>
    </location>
</feature>
<keyword evidence="4 5" id="KW-0720">Serine protease</keyword>
<evidence type="ECO:0000313" key="8">
    <source>
        <dbReference type="EMBL" id="CAA7268587.1"/>
    </source>
</evidence>
<dbReference type="Gene3D" id="3.40.50.200">
    <property type="entry name" value="Peptidase S8/S53 domain"/>
    <property type="match status" value="1"/>
</dbReference>
<proteinExistence type="inferred from homology"/>
<evidence type="ECO:0000256" key="5">
    <source>
        <dbReference type="PROSITE-ProRule" id="PRU01240"/>
    </source>
</evidence>
<feature type="active site" description="Charge relay system" evidence="5">
    <location>
        <position position="178"/>
    </location>
</feature>
<dbReference type="PRINTS" id="PR00723">
    <property type="entry name" value="SUBTILISIN"/>
</dbReference>
<keyword evidence="2 5" id="KW-0645">Protease</keyword>
<evidence type="ECO:0000259" key="7">
    <source>
        <dbReference type="Pfam" id="PF00082"/>
    </source>
</evidence>
<dbReference type="CDD" id="cd04077">
    <property type="entry name" value="Peptidases_S8_PCSK9_ProteinaseK_like"/>
    <property type="match status" value="1"/>
</dbReference>
<evidence type="ECO:0000256" key="3">
    <source>
        <dbReference type="ARBA" id="ARBA00022801"/>
    </source>
</evidence>
<dbReference type="PROSITE" id="PS00138">
    <property type="entry name" value="SUBTILASE_SER"/>
    <property type="match status" value="1"/>
</dbReference>
<dbReference type="InterPro" id="IPR022398">
    <property type="entry name" value="Peptidase_S8_His-AS"/>
</dbReference>
<dbReference type="OrthoDB" id="19448at2759"/>
<dbReference type="AlphaFoldDB" id="A0A8S0WQY8"/>
<name>A0A8S0WQY8_CYCAE</name>
<accession>A0A8S0WQY8</accession>
<dbReference type="GO" id="GO:0006508">
    <property type="term" value="P:proteolysis"/>
    <property type="evidence" value="ECO:0007669"/>
    <property type="project" value="UniProtKB-KW"/>
</dbReference>
<sequence>MQYYYFDLSSIDCQYLRERVNYSLASSSHVIAALMALSTVLAAPALNSPLTIEKYNGKTTGKHIVKVKDGHNMTDVQKEAGLAGNTSSVATWPDMNSFAGPFPQKTLNLLLASGKVDWICEDGIMNTTGTTITQTDAPWGLQRISQKAKLSSNSTSALNYKYTYDSSAGEGVDIYIVDTGINIAHVDFGGRASWGTTFGGYANADGNGHGTHVAGTAGGTRFGVAKSAKLIAIKVLSDSGSGSVSDIISGLNWVMNKAKSTGRPSVTNLSLGGGASTALDNAVASLTKAGVHVVVAAGNSNVDAANTSPARAPSAIAVGATTIVDARASFSNYGSVVGVFAPGANIISDWINSTTATNTLSGTSMASPHVAGLVAYLVKKDGNITPAAMRTKIQNLAVRNVISGIPSGTVNYLANNS</sequence>
<dbReference type="InterPro" id="IPR023828">
    <property type="entry name" value="Peptidase_S8_Ser-AS"/>
</dbReference>
<dbReference type="PANTHER" id="PTHR43806">
    <property type="entry name" value="PEPTIDASE S8"/>
    <property type="match status" value="1"/>
</dbReference>
<dbReference type="Pfam" id="PF00082">
    <property type="entry name" value="Peptidase_S8"/>
    <property type="match status" value="1"/>
</dbReference>
<dbReference type="PANTHER" id="PTHR43806:SF58">
    <property type="entry name" value="ALKALINE PROTEASE 1-RELATED"/>
    <property type="match status" value="1"/>
</dbReference>
<dbReference type="InterPro" id="IPR036852">
    <property type="entry name" value="Peptidase_S8/S53_dom_sf"/>
</dbReference>
<feature type="active site" description="Charge relay system" evidence="5">
    <location>
        <position position="364"/>
    </location>
</feature>
<keyword evidence="9" id="KW-1185">Reference proteome</keyword>
<organism evidence="8 9">
    <name type="scientific">Cyclocybe aegerita</name>
    <name type="common">Black poplar mushroom</name>
    <name type="synonym">Agrocybe aegerita</name>
    <dbReference type="NCBI Taxonomy" id="1973307"/>
    <lineage>
        <taxon>Eukaryota</taxon>
        <taxon>Fungi</taxon>
        <taxon>Dikarya</taxon>
        <taxon>Basidiomycota</taxon>
        <taxon>Agaricomycotina</taxon>
        <taxon>Agaricomycetes</taxon>
        <taxon>Agaricomycetidae</taxon>
        <taxon>Agaricales</taxon>
        <taxon>Agaricineae</taxon>
        <taxon>Bolbitiaceae</taxon>
        <taxon>Cyclocybe</taxon>
    </lineage>
</organism>
<evidence type="ECO:0000256" key="4">
    <source>
        <dbReference type="ARBA" id="ARBA00022825"/>
    </source>
</evidence>
<keyword evidence="3 5" id="KW-0378">Hydrolase</keyword>
<dbReference type="InterPro" id="IPR000209">
    <property type="entry name" value="Peptidase_S8/S53_dom"/>
</dbReference>
<evidence type="ECO:0000256" key="1">
    <source>
        <dbReference type="ARBA" id="ARBA00011073"/>
    </source>
</evidence>
<dbReference type="InterPro" id="IPR015500">
    <property type="entry name" value="Peptidase_S8_subtilisin-rel"/>
</dbReference>
<dbReference type="EMBL" id="CACVBS010000068">
    <property type="protein sequence ID" value="CAA7268587.1"/>
    <property type="molecule type" value="Genomic_DNA"/>
</dbReference>
<gene>
    <name evidence="8" type="ORF">AAE3_LOCUS10653</name>
</gene>
<dbReference type="PROSITE" id="PS00136">
    <property type="entry name" value="SUBTILASE_ASP"/>
    <property type="match status" value="1"/>
</dbReference>
<comment type="similarity">
    <text evidence="1 5 6">Belongs to the peptidase S8 family.</text>
</comment>
<dbReference type="SUPFAM" id="SSF54897">
    <property type="entry name" value="Protease propeptides/inhibitors"/>
    <property type="match status" value="1"/>
</dbReference>
<evidence type="ECO:0000313" key="9">
    <source>
        <dbReference type="Proteomes" id="UP000467700"/>
    </source>
</evidence>
<dbReference type="PROSITE" id="PS51892">
    <property type="entry name" value="SUBTILASE"/>
    <property type="match status" value="1"/>
</dbReference>
<dbReference type="SUPFAM" id="SSF52743">
    <property type="entry name" value="Subtilisin-like"/>
    <property type="match status" value="1"/>
</dbReference>
<protein>
    <recommendedName>
        <fullName evidence="7">Peptidase S8/S53 domain-containing protein</fullName>
    </recommendedName>
</protein>
<dbReference type="InterPro" id="IPR023827">
    <property type="entry name" value="Peptidase_S8_Asp-AS"/>
</dbReference>
<feature type="domain" description="Peptidase S8/S53" evidence="7">
    <location>
        <begin position="169"/>
        <end position="397"/>
    </location>
</feature>
<dbReference type="GO" id="GO:0005615">
    <property type="term" value="C:extracellular space"/>
    <property type="evidence" value="ECO:0007669"/>
    <property type="project" value="TreeGrafter"/>
</dbReference>
<reference evidence="8 9" key="1">
    <citation type="submission" date="2020-01" db="EMBL/GenBank/DDBJ databases">
        <authorList>
            <person name="Gupta K D."/>
        </authorList>
    </citation>
    <scope>NUCLEOTIDE SEQUENCE [LARGE SCALE GENOMIC DNA]</scope>
</reference>
<comment type="caution">
    <text evidence="8">The sequence shown here is derived from an EMBL/GenBank/DDBJ whole genome shotgun (WGS) entry which is preliminary data.</text>
</comment>
<dbReference type="GO" id="GO:0004252">
    <property type="term" value="F:serine-type endopeptidase activity"/>
    <property type="evidence" value="ECO:0007669"/>
    <property type="project" value="UniProtKB-UniRule"/>
</dbReference>
<dbReference type="PROSITE" id="PS00137">
    <property type="entry name" value="SUBTILASE_HIS"/>
    <property type="match status" value="1"/>
</dbReference>